<keyword evidence="6" id="KW-0482">Metalloprotease</keyword>
<organism evidence="12 13">
    <name type="scientific">Neolewinella marina</name>
    <dbReference type="NCBI Taxonomy" id="438751"/>
    <lineage>
        <taxon>Bacteria</taxon>
        <taxon>Pseudomonadati</taxon>
        <taxon>Bacteroidota</taxon>
        <taxon>Saprospiria</taxon>
        <taxon>Saprospirales</taxon>
        <taxon>Lewinellaceae</taxon>
        <taxon>Neolewinella</taxon>
    </lineage>
</organism>
<evidence type="ECO:0000313" key="13">
    <source>
        <dbReference type="Proteomes" id="UP000226437"/>
    </source>
</evidence>
<dbReference type="Gene3D" id="1.10.390.10">
    <property type="entry name" value="Neutral Protease Domain 2"/>
    <property type="match status" value="1"/>
</dbReference>
<dbReference type="PANTHER" id="PTHR33794">
    <property type="entry name" value="BACILLOLYSIN"/>
    <property type="match status" value="1"/>
</dbReference>
<dbReference type="SUPFAM" id="SSF55486">
    <property type="entry name" value="Metalloproteases ('zincins'), catalytic domain"/>
    <property type="match status" value="1"/>
</dbReference>
<dbReference type="Proteomes" id="UP000226437">
    <property type="component" value="Unassembled WGS sequence"/>
</dbReference>
<dbReference type="Gene3D" id="2.60.40.2030">
    <property type="match status" value="1"/>
</dbReference>
<proteinExistence type="predicted"/>
<reference evidence="12 13" key="1">
    <citation type="submission" date="2017-10" db="EMBL/GenBank/DDBJ databases">
        <title>The draft genome sequence of Lewinella marina KCTC 32374.</title>
        <authorList>
            <person name="Wang K."/>
        </authorList>
    </citation>
    <scope>NUCLEOTIDE SEQUENCE [LARGE SCALE GENOMIC DNA]</scope>
    <source>
        <strain evidence="12 13">MKG-38</strain>
    </source>
</reference>
<keyword evidence="13" id="KW-1185">Reference proteome</keyword>
<evidence type="ECO:0000256" key="6">
    <source>
        <dbReference type="ARBA" id="ARBA00023049"/>
    </source>
</evidence>
<feature type="domain" description="Peptidase M4" evidence="8">
    <location>
        <begin position="297"/>
        <end position="449"/>
    </location>
</feature>
<keyword evidence="4" id="KW-0378">Hydrolase</keyword>
<gene>
    <name evidence="12" type="ORF">CGL56_03480</name>
</gene>
<dbReference type="InterPro" id="IPR026444">
    <property type="entry name" value="Secre_tail"/>
</dbReference>
<dbReference type="OrthoDB" id="291295at2"/>
<dbReference type="Gene3D" id="3.10.450.490">
    <property type="match status" value="1"/>
</dbReference>
<dbReference type="Pfam" id="PF18962">
    <property type="entry name" value="Por_Secre_tail"/>
    <property type="match status" value="1"/>
</dbReference>
<keyword evidence="3 7" id="KW-0732">Signal</keyword>
<evidence type="ECO:0000256" key="7">
    <source>
        <dbReference type="SAM" id="SignalP"/>
    </source>
</evidence>
<comment type="caution">
    <text evidence="12">The sequence shown here is derived from an EMBL/GenBank/DDBJ whole genome shotgun (WGS) entry which is preliminary data.</text>
</comment>
<protein>
    <submittedName>
        <fullName evidence="12">Uncharacterized protein</fullName>
    </submittedName>
</protein>
<dbReference type="EMBL" id="PDLO01000001">
    <property type="protein sequence ID" value="PHL00116.1"/>
    <property type="molecule type" value="Genomic_DNA"/>
</dbReference>
<keyword evidence="1" id="KW-0645">Protease</keyword>
<feature type="domain" description="Secretion system C-terminal sorting" evidence="11">
    <location>
        <begin position="1130"/>
        <end position="1194"/>
    </location>
</feature>
<dbReference type="InterPro" id="IPR001570">
    <property type="entry name" value="Peptidase_M4_C_domain"/>
</dbReference>
<evidence type="ECO:0000259" key="11">
    <source>
        <dbReference type="Pfam" id="PF18962"/>
    </source>
</evidence>
<dbReference type="CDD" id="cd09597">
    <property type="entry name" value="M4_TLP"/>
    <property type="match status" value="1"/>
</dbReference>
<dbReference type="Gene3D" id="3.10.170.10">
    <property type="match status" value="1"/>
</dbReference>
<accession>A0A2G0CJG4</accession>
<dbReference type="InterPro" id="IPR038081">
    <property type="entry name" value="CalX-like_sf"/>
</dbReference>
<keyword evidence="5" id="KW-0862">Zinc</keyword>
<evidence type="ECO:0000313" key="12">
    <source>
        <dbReference type="EMBL" id="PHL00116.1"/>
    </source>
</evidence>
<dbReference type="GO" id="GO:0004222">
    <property type="term" value="F:metalloendopeptidase activity"/>
    <property type="evidence" value="ECO:0007669"/>
    <property type="project" value="InterPro"/>
</dbReference>
<dbReference type="InterPro" id="IPR011096">
    <property type="entry name" value="FTP_domain"/>
</dbReference>
<feature type="chain" id="PRO_5013867812" evidence="7">
    <location>
        <begin position="30"/>
        <end position="1202"/>
    </location>
</feature>
<name>A0A2G0CJG4_9BACT</name>
<dbReference type="PANTHER" id="PTHR33794:SF1">
    <property type="entry name" value="BACILLOLYSIN"/>
    <property type="match status" value="1"/>
</dbReference>
<evidence type="ECO:0000259" key="10">
    <source>
        <dbReference type="Pfam" id="PF07504"/>
    </source>
</evidence>
<dbReference type="AlphaFoldDB" id="A0A2G0CJG4"/>
<evidence type="ECO:0000259" key="8">
    <source>
        <dbReference type="Pfam" id="PF01447"/>
    </source>
</evidence>
<evidence type="ECO:0000256" key="3">
    <source>
        <dbReference type="ARBA" id="ARBA00022729"/>
    </source>
</evidence>
<dbReference type="RefSeq" id="WP_099105094.1">
    <property type="nucleotide sequence ID" value="NZ_JAATJF010000001.1"/>
</dbReference>
<evidence type="ECO:0000256" key="1">
    <source>
        <dbReference type="ARBA" id="ARBA00022670"/>
    </source>
</evidence>
<sequence length="1202" mass="131388">MLRPLLSPRRGLLAATVAFSALLSAQPQSQPLPAKYQELQARPEVAEMVMSEERQTPALVRFTPEVRQAQRASKEVIADLFQLDDQGITTTLDHTTRDKSGLVVERYQQYYRGVKVEHGRYNAVSNAEGLQLVSSEHYELDPSVKVQPTLSRDAALQRALDFVGAKQYAWEYIEDQYVRLAWSRDFLAHVQRELEEVRPGGELVIVDDYGTEAADPDLAWKFNVYASEPLSRAWIYVNAHSGKVMLKNPIIKHASDPVTVETRYAGQRTIMVDRQTRLTDPHSGLPLTDSRTNLPATGPLYVLRDDTRGNGLETYDLNGQGGIPLSIAALYAQGKAFTDDDLNWTVAEHRRGGEFNEAENDDIAWDAHWGTQMVYDYWLDVHGRRSYDDNDIAIKSFLHYGVAYDNAFWNGSAMTYGDGSYQGGLNPDGTFAPLMSLDVCGHEIGHAVCSSTSDLVYAKESGAMNEGFSDIWGAAIEAYVARAVDPSLADIMAPWGIGEQIDERDGGVQYPESGWRALRYMDEPNKAGDPDTYGGAFWVSQDCSPTLANDQCGVHTNSGVLNKWFYLLTEGEDGTNDNGDAYSVNGLGFEVSERIAYGTLLLLTPNATFAEARAASIAFVRSMNEAGGGSCGNYEEQLTNAWYGVGVGDAFNCAQVASFVEPVSFVSERITDASGCYVGKIIEVPAAVVNDGFVRLGGTAKEGVDYQVLNKVFHTRGKDFAVHTFQVEIYDDGFIEGDETIIMSLGQGSPHQITILDDEVPLTIGNGTEVLLENNMRNSSLPAGWSTTSFIDNGANGWYSSVVHGALVSPAVLGGVAPTPTYTGNDLTGDDFVLSSPRIDARGLHTVQVSFDWKAGGETDVPTGISGLQPVAVPLDYGNLAYSFDGEHWNDFRDFDPFVGAAGTIATGSFDDAVLPDFLEGTTFFLGWRWRNDALLNTAYSFSFENVKVTAKHLGIATKVTSAERRTRGNESVYYLTNGGKEVIAGFESRSAHIFGCTTMKLLTEGSGKNRCSGGIFLDKTYKLEATNFKKDRPITVRFFLTNEEIENFEQVSGKSRHELSVYHSTSYVCTPGTKAEKAALTYIQEFDGGIAFVAEMKSGGQYFSIGAEDNSLPFLQARTDGSPAAASSYPNPFTNELTVMAPGDNPAGTVRLFSLTGQLVKEAVVTGQRTTVSVSDLPTGAYLLRLLLDSGEHHEERVVKH</sequence>
<evidence type="ECO:0000256" key="2">
    <source>
        <dbReference type="ARBA" id="ARBA00022723"/>
    </source>
</evidence>
<evidence type="ECO:0000256" key="4">
    <source>
        <dbReference type="ARBA" id="ARBA00022801"/>
    </source>
</evidence>
<feature type="domain" description="Peptidase M4 C-terminal" evidence="9">
    <location>
        <begin position="453"/>
        <end position="647"/>
    </location>
</feature>
<feature type="domain" description="FTP" evidence="10">
    <location>
        <begin position="95"/>
        <end position="129"/>
    </location>
</feature>
<evidence type="ECO:0000259" key="9">
    <source>
        <dbReference type="Pfam" id="PF02868"/>
    </source>
</evidence>
<dbReference type="GO" id="GO:0006508">
    <property type="term" value="P:proteolysis"/>
    <property type="evidence" value="ECO:0007669"/>
    <property type="project" value="UniProtKB-KW"/>
</dbReference>
<dbReference type="Pfam" id="PF07504">
    <property type="entry name" value="FTP"/>
    <property type="match status" value="1"/>
</dbReference>
<dbReference type="NCBIfam" id="TIGR04183">
    <property type="entry name" value="Por_Secre_tail"/>
    <property type="match status" value="1"/>
</dbReference>
<dbReference type="Pfam" id="PF02868">
    <property type="entry name" value="Peptidase_M4_C"/>
    <property type="match status" value="1"/>
</dbReference>
<feature type="signal peptide" evidence="7">
    <location>
        <begin position="1"/>
        <end position="29"/>
    </location>
</feature>
<evidence type="ECO:0000256" key="5">
    <source>
        <dbReference type="ARBA" id="ARBA00022833"/>
    </source>
</evidence>
<dbReference type="GO" id="GO:0046872">
    <property type="term" value="F:metal ion binding"/>
    <property type="evidence" value="ECO:0007669"/>
    <property type="project" value="UniProtKB-KW"/>
</dbReference>
<dbReference type="SUPFAM" id="SSF141072">
    <property type="entry name" value="CalX-like"/>
    <property type="match status" value="1"/>
</dbReference>
<dbReference type="InterPro" id="IPR050728">
    <property type="entry name" value="Zinc_Metalloprotease_M4"/>
</dbReference>
<dbReference type="Pfam" id="PF01447">
    <property type="entry name" value="Peptidase_M4"/>
    <property type="match status" value="1"/>
</dbReference>
<keyword evidence="2" id="KW-0479">Metal-binding</keyword>
<dbReference type="InterPro" id="IPR013856">
    <property type="entry name" value="Peptidase_M4_domain"/>
</dbReference>
<dbReference type="InterPro" id="IPR027268">
    <property type="entry name" value="Peptidase_M4/M1_CTD_sf"/>
</dbReference>